<keyword evidence="1" id="KW-0812">Transmembrane</keyword>
<gene>
    <name evidence="2" type="ORF">WMO63_07335</name>
</gene>
<keyword evidence="1" id="KW-1133">Transmembrane helix</keyword>
<reference evidence="2 3" key="1">
    <citation type="submission" date="2024-03" db="EMBL/GenBank/DDBJ databases">
        <title>Human intestinal bacterial collection.</title>
        <authorList>
            <person name="Pauvert C."/>
            <person name="Hitch T.C.A."/>
            <person name="Clavel T."/>
        </authorList>
    </citation>
    <scope>NUCLEOTIDE SEQUENCE [LARGE SCALE GENOMIC DNA]</scope>
    <source>
        <strain evidence="2 3">CLA-SR-H024</strain>
    </source>
</reference>
<dbReference type="RefSeq" id="WP_268817820.1">
    <property type="nucleotide sequence ID" value="NZ_JBBMFN010000012.1"/>
</dbReference>
<evidence type="ECO:0000313" key="2">
    <source>
        <dbReference type="EMBL" id="MEQ2465478.1"/>
    </source>
</evidence>
<sequence length="40" mass="4516">MNFLRIAMIVFSSITAASLFGFQFVEIAHAIMDSMFSKEN</sequence>
<comment type="caution">
    <text evidence="2">The sequence shown here is derived from an EMBL/GenBank/DDBJ whole genome shotgun (WGS) entry which is preliminary data.</text>
</comment>
<keyword evidence="3" id="KW-1185">Reference proteome</keyword>
<protein>
    <submittedName>
        <fullName evidence="2">Uncharacterized protein</fullName>
    </submittedName>
</protein>
<name>A0ABV1EWJ7_9BACI</name>
<dbReference type="Proteomes" id="UP001465426">
    <property type="component" value="Unassembled WGS sequence"/>
</dbReference>
<evidence type="ECO:0000256" key="1">
    <source>
        <dbReference type="SAM" id="Phobius"/>
    </source>
</evidence>
<accession>A0ABV1EWJ7</accession>
<keyword evidence="1" id="KW-0472">Membrane</keyword>
<dbReference type="EMBL" id="JBBMFN010000012">
    <property type="protein sequence ID" value="MEQ2465478.1"/>
    <property type="molecule type" value="Genomic_DNA"/>
</dbReference>
<organism evidence="2 3">
    <name type="scientific">Niallia hominis</name>
    <dbReference type="NCBI Taxonomy" id="3133173"/>
    <lineage>
        <taxon>Bacteria</taxon>
        <taxon>Bacillati</taxon>
        <taxon>Bacillota</taxon>
        <taxon>Bacilli</taxon>
        <taxon>Bacillales</taxon>
        <taxon>Bacillaceae</taxon>
        <taxon>Niallia</taxon>
    </lineage>
</organism>
<evidence type="ECO:0000313" key="3">
    <source>
        <dbReference type="Proteomes" id="UP001465426"/>
    </source>
</evidence>
<feature type="transmembrane region" description="Helical" evidence="1">
    <location>
        <begin position="6"/>
        <end position="25"/>
    </location>
</feature>
<proteinExistence type="predicted"/>